<accession>K5X3M9</accession>
<gene>
    <name evidence="1" type="ORF">AGABI1DRAFT_111068</name>
</gene>
<keyword evidence="2" id="KW-1185">Reference proteome</keyword>
<reference evidence="2" key="1">
    <citation type="journal article" date="2012" name="Proc. Natl. Acad. Sci. U.S.A.">
        <title>Genome sequence of the button mushroom Agaricus bisporus reveals mechanisms governing adaptation to a humic-rich ecological niche.</title>
        <authorList>
            <person name="Morin E."/>
            <person name="Kohler A."/>
            <person name="Baker A.R."/>
            <person name="Foulongne-Oriol M."/>
            <person name="Lombard V."/>
            <person name="Nagy L.G."/>
            <person name="Ohm R.A."/>
            <person name="Patyshakuliyeva A."/>
            <person name="Brun A."/>
            <person name="Aerts A.L."/>
            <person name="Bailey A.M."/>
            <person name="Billette C."/>
            <person name="Coutinho P.M."/>
            <person name="Deakin G."/>
            <person name="Doddapaneni H."/>
            <person name="Floudas D."/>
            <person name="Grimwood J."/>
            <person name="Hilden K."/>
            <person name="Kuees U."/>
            <person name="LaButti K.M."/>
            <person name="Lapidus A."/>
            <person name="Lindquist E.A."/>
            <person name="Lucas S.M."/>
            <person name="Murat C."/>
            <person name="Riley R.W."/>
            <person name="Salamov A.A."/>
            <person name="Schmutz J."/>
            <person name="Subramanian V."/>
            <person name="Woesten H.A.B."/>
            <person name="Xu J."/>
            <person name="Eastwood D.C."/>
            <person name="Foster G.D."/>
            <person name="Sonnenberg A.S."/>
            <person name="Cullen D."/>
            <person name="de Vries R.P."/>
            <person name="Lundell T."/>
            <person name="Hibbett D.S."/>
            <person name="Henrissat B."/>
            <person name="Burton K.S."/>
            <person name="Kerrigan R.W."/>
            <person name="Challen M.P."/>
            <person name="Grigoriev I.V."/>
            <person name="Martin F."/>
        </authorList>
    </citation>
    <scope>NUCLEOTIDE SEQUENCE [LARGE SCALE GENOMIC DNA]</scope>
    <source>
        <strain evidence="2">JB137-S8 / ATCC MYA-4627 / FGSC 10392</strain>
    </source>
</reference>
<organism evidence="1 2">
    <name type="scientific">Agaricus bisporus var. burnettii (strain JB137-S8 / ATCC MYA-4627 / FGSC 10392)</name>
    <name type="common">White button mushroom</name>
    <dbReference type="NCBI Taxonomy" id="597362"/>
    <lineage>
        <taxon>Eukaryota</taxon>
        <taxon>Fungi</taxon>
        <taxon>Dikarya</taxon>
        <taxon>Basidiomycota</taxon>
        <taxon>Agaricomycotina</taxon>
        <taxon>Agaricomycetes</taxon>
        <taxon>Agaricomycetidae</taxon>
        <taxon>Agaricales</taxon>
        <taxon>Agaricineae</taxon>
        <taxon>Agaricaceae</taxon>
        <taxon>Agaricus</taxon>
    </lineage>
</organism>
<dbReference type="RefSeq" id="XP_007326461.1">
    <property type="nucleotide sequence ID" value="XM_007326399.1"/>
</dbReference>
<dbReference type="Proteomes" id="UP000008493">
    <property type="component" value="Unassembled WGS sequence"/>
</dbReference>
<dbReference type="EMBL" id="JH971386">
    <property type="protein sequence ID" value="EKM82446.1"/>
    <property type="molecule type" value="Genomic_DNA"/>
</dbReference>
<evidence type="ECO:0000313" key="2">
    <source>
        <dbReference type="Proteomes" id="UP000008493"/>
    </source>
</evidence>
<dbReference type="InParanoid" id="K5X3M9"/>
<evidence type="ECO:0000313" key="1">
    <source>
        <dbReference type="EMBL" id="EKM82446.1"/>
    </source>
</evidence>
<proteinExistence type="predicted"/>
<dbReference type="HOGENOM" id="CLU_3049760_0_0_1"/>
<dbReference type="GeneID" id="18823159"/>
<name>K5X3M9_AGABU</name>
<dbReference type="KEGG" id="abp:AGABI1DRAFT111068"/>
<sequence length="54" mass="6264">MDMGLKSEELSELRLLLDIPTEIPPEECFQLEIVINKERINGEFIDTSIWEGQT</sequence>
<dbReference type="AlphaFoldDB" id="K5X3M9"/>
<protein>
    <submittedName>
        <fullName evidence="1">Uncharacterized protein</fullName>
    </submittedName>
</protein>